<keyword evidence="3 7" id="KW-0645">Protease</keyword>
<dbReference type="InterPro" id="IPR043504">
    <property type="entry name" value="Peptidase_S1_PA_chymotrypsin"/>
</dbReference>
<comment type="subcellular location">
    <subcellularLocation>
        <location evidence="1">Secreted</location>
    </subcellularLocation>
</comment>
<dbReference type="PANTHER" id="PTHR24264:SF65">
    <property type="entry name" value="SRCR DOMAIN-CONTAINING PROTEIN"/>
    <property type="match status" value="1"/>
</dbReference>
<dbReference type="InterPro" id="IPR001254">
    <property type="entry name" value="Trypsin_dom"/>
</dbReference>
<dbReference type="InterPro" id="IPR050127">
    <property type="entry name" value="Serine_Proteases_S1"/>
</dbReference>
<evidence type="ECO:0000256" key="4">
    <source>
        <dbReference type="ARBA" id="ARBA00022801"/>
    </source>
</evidence>
<dbReference type="PROSITE" id="PS00135">
    <property type="entry name" value="TRYPSIN_SER"/>
    <property type="match status" value="1"/>
</dbReference>
<reference evidence="10" key="1">
    <citation type="submission" date="2022-03" db="EMBL/GenBank/DDBJ databases">
        <authorList>
            <person name="Tunstrom K."/>
        </authorList>
    </citation>
    <scope>NUCLEOTIDE SEQUENCE</scope>
</reference>
<protein>
    <recommendedName>
        <fullName evidence="9">Peptidase S1 domain-containing protein</fullName>
    </recommendedName>
</protein>
<feature type="compositionally biased region" description="Pro residues" evidence="8">
    <location>
        <begin position="299"/>
        <end position="323"/>
    </location>
</feature>
<feature type="compositionally biased region" description="Low complexity" evidence="8">
    <location>
        <begin position="286"/>
        <end position="298"/>
    </location>
</feature>
<dbReference type="AlphaFoldDB" id="A0AAU9U6S6"/>
<dbReference type="CDD" id="cd00190">
    <property type="entry name" value="Tryp_SPc"/>
    <property type="match status" value="1"/>
</dbReference>
<name>A0AAU9U6S6_EUPED</name>
<keyword evidence="11" id="KW-1185">Reference proteome</keyword>
<dbReference type="GO" id="GO:0005615">
    <property type="term" value="C:extracellular space"/>
    <property type="evidence" value="ECO:0007669"/>
    <property type="project" value="TreeGrafter"/>
</dbReference>
<keyword evidence="5 7" id="KW-0720">Serine protease</keyword>
<keyword evidence="6" id="KW-1015">Disulfide bond</keyword>
<keyword evidence="4 7" id="KW-0378">Hydrolase</keyword>
<dbReference type="EMBL" id="CAKOGL010000015">
    <property type="protein sequence ID" value="CAH2095251.1"/>
    <property type="molecule type" value="Genomic_DNA"/>
</dbReference>
<dbReference type="InterPro" id="IPR033116">
    <property type="entry name" value="TRYPSIN_SER"/>
</dbReference>
<evidence type="ECO:0000256" key="2">
    <source>
        <dbReference type="ARBA" id="ARBA00022525"/>
    </source>
</evidence>
<dbReference type="Pfam" id="PF00089">
    <property type="entry name" value="Trypsin"/>
    <property type="match status" value="1"/>
</dbReference>
<evidence type="ECO:0000313" key="10">
    <source>
        <dbReference type="EMBL" id="CAH2095251.1"/>
    </source>
</evidence>
<evidence type="ECO:0000313" key="11">
    <source>
        <dbReference type="Proteomes" id="UP001153954"/>
    </source>
</evidence>
<gene>
    <name evidence="10" type="ORF">EEDITHA_LOCUS10728</name>
</gene>
<dbReference type="SMART" id="SM00020">
    <property type="entry name" value="Tryp_SPc"/>
    <property type="match status" value="1"/>
</dbReference>
<evidence type="ECO:0000256" key="8">
    <source>
        <dbReference type="SAM" id="MobiDB-lite"/>
    </source>
</evidence>
<dbReference type="Gene3D" id="2.40.10.10">
    <property type="entry name" value="Trypsin-like serine proteases"/>
    <property type="match status" value="1"/>
</dbReference>
<dbReference type="PROSITE" id="PS50240">
    <property type="entry name" value="TRYPSIN_DOM"/>
    <property type="match status" value="1"/>
</dbReference>
<organism evidence="10 11">
    <name type="scientific">Euphydryas editha</name>
    <name type="common">Edith's checkerspot</name>
    <dbReference type="NCBI Taxonomy" id="104508"/>
    <lineage>
        <taxon>Eukaryota</taxon>
        <taxon>Metazoa</taxon>
        <taxon>Ecdysozoa</taxon>
        <taxon>Arthropoda</taxon>
        <taxon>Hexapoda</taxon>
        <taxon>Insecta</taxon>
        <taxon>Pterygota</taxon>
        <taxon>Neoptera</taxon>
        <taxon>Endopterygota</taxon>
        <taxon>Lepidoptera</taxon>
        <taxon>Glossata</taxon>
        <taxon>Ditrysia</taxon>
        <taxon>Papilionoidea</taxon>
        <taxon>Nymphalidae</taxon>
        <taxon>Nymphalinae</taxon>
        <taxon>Euphydryas</taxon>
    </lineage>
</organism>
<dbReference type="SUPFAM" id="SSF50494">
    <property type="entry name" value="Trypsin-like serine proteases"/>
    <property type="match status" value="1"/>
</dbReference>
<feature type="compositionally biased region" description="Acidic residues" evidence="8">
    <location>
        <begin position="325"/>
        <end position="336"/>
    </location>
</feature>
<feature type="domain" description="Peptidase S1" evidence="9">
    <location>
        <begin position="19"/>
        <end position="260"/>
    </location>
</feature>
<evidence type="ECO:0000256" key="1">
    <source>
        <dbReference type="ARBA" id="ARBA00004613"/>
    </source>
</evidence>
<comment type="caution">
    <text evidence="10">The sequence shown here is derived from an EMBL/GenBank/DDBJ whole genome shotgun (WGS) entry which is preliminary data.</text>
</comment>
<accession>A0AAU9U6S6</accession>
<keyword evidence="2" id="KW-0964">Secreted</keyword>
<dbReference type="Proteomes" id="UP001153954">
    <property type="component" value="Unassembled WGS sequence"/>
</dbReference>
<evidence type="ECO:0000259" key="9">
    <source>
        <dbReference type="PROSITE" id="PS50240"/>
    </source>
</evidence>
<evidence type="ECO:0000256" key="3">
    <source>
        <dbReference type="ARBA" id="ARBA00022670"/>
    </source>
</evidence>
<dbReference type="PROSITE" id="PS00134">
    <property type="entry name" value="TRYPSIN_HIS"/>
    <property type="match status" value="1"/>
</dbReference>
<dbReference type="PANTHER" id="PTHR24264">
    <property type="entry name" value="TRYPSIN-RELATED"/>
    <property type="match status" value="1"/>
</dbReference>
<dbReference type="GO" id="GO:0006508">
    <property type="term" value="P:proteolysis"/>
    <property type="evidence" value="ECO:0007669"/>
    <property type="project" value="UniProtKB-KW"/>
</dbReference>
<evidence type="ECO:0000256" key="6">
    <source>
        <dbReference type="ARBA" id="ARBA00023157"/>
    </source>
</evidence>
<dbReference type="InterPro" id="IPR018114">
    <property type="entry name" value="TRYPSIN_HIS"/>
</dbReference>
<dbReference type="GO" id="GO:0004252">
    <property type="term" value="F:serine-type endopeptidase activity"/>
    <property type="evidence" value="ECO:0007669"/>
    <property type="project" value="InterPro"/>
</dbReference>
<dbReference type="InterPro" id="IPR009003">
    <property type="entry name" value="Peptidase_S1_PA"/>
</dbReference>
<dbReference type="PRINTS" id="PR00722">
    <property type="entry name" value="CHYMOTRYPSIN"/>
</dbReference>
<dbReference type="InterPro" id="IPR001314">
    <property type="entry name" value="Peptidase_S1A"/>
</dbReference>
<evidence type="ECO:0000256" key="5">
    <source>
        <dbReference type="ARBA" id="ARBA00022825"/>
    </source>
</evidence>
<feature type="region of interest" description="Disordered" evidence="8">
    <location>
        <begin position="272"/>
        <end position="336"/>
    </location>
</feature>
<evidence type="ECO:0000256" key="7">
    <source>
        <dbReference type="RuleBase" id="RU363034"/>
    </source>
</evidence>
<sequence>MTDIIGSSFYLYFGAESRIVSGWQAQPGQHPHQVALRMINTLGTVTGCGGNVVHREWILTAAHCTASQVTLIVRAGLIDMTRPEIMLETTEYYVYPTFDTSRPMQVQLDDISLVKLQRPLVYSKNLRPIRVQPSSDAFRDYNGEVVQASGFGRTWTGGSQSQQLMWVYLRAISNQNCASIFSNTYVSSNTICARFFNVTSQSICQGDSGGPLLHLSPDEEPILIGISSFVAGNPQGCHSGLPGAFIRPGPFHSWFTRISGIDFNNLKEDIDTTTVAPTTPSPSPTTVPSTNPTTLPSTTAPPPTSPTSPPTTTPPTTTPPTTTPEPDEEDEDDPELAELLKRLEVIVKVKVRLSKYKNNKEESVALVE</sequence>
<proteinExistence type="predicted"/>